<keyword evidence="3" id="KW-0813">Transport</keyword>
<evidence type="ECO:0000256" key="6">
    <source>
        <dbReference type="SAM" id="SignalP"/>
    </source>
</evidence>
<protein>
    <submittedName>
        <fullName evidence="7">Sugar ABC transporter substrate-binding protein</fullName>
    </submittedName>
</protein>
<keyword evidence="8" id="KW-1185">Reference proteome</keyword>
<keyword evidence="4 6" id="KW-0732">Signal</keyword>
<comment type="subcellular location">
    <subcellularLocation>
        <location evidence="1">Periplasm</location>
    </subcellularLocation>
</comment>
<accession>A0ABQ6CY45</accession>
<keyword evidence="5" id="KW-0574">Periplasm</keyword>
<feature type="chain" id="PRO_5045670691" evidence="6">
    <location>
        <begin position="35"/>
        <end position="479"/>
    </location>
</feature>
<dbReference type="Proteomes" id="UP001156882">
    <property type="component" value="Unassembled WGS sequence"/>
</dbReference>
<organism evidence="7 8">
    <name type="scientific">Labrys miyagiensis</name>
    <dbReference type="NCBI Taxonomy" id="346912"/>
    <lineage>
        <taxon>Bacteria</taxon>
        <taxon>Pseudomonadati</taxon>
        <taxon>Pseudomonadota</taxon>
        <taxon>Alphaproteobacteria</taxon>
        <taxon>Hyphomicrobiales</taxon>
        <taxon>Xanthobacteraceae</taxon>
        <taxon>Labrys</taxon>
    </lineage>
</organism>
<dbReference type="PROSITE" id="PS51318">
    <property type="entry name" value="TAT"/>
    <property type="match status" value="1"/>
</dbReference>
<evidence type="ECO:0000256" key="3">
    <source>
        <dbReference type="ARBA" id="ARBA00022448"/>
    </source>
</evidence>
<feature type="signal peptide" evidence="6">
    <location>
        <begin position="1"/>
        <end position="34"/>
    </location>
</feature>
<proteinExistence type="inferred from homology"/>
<comment type="similarity">
    <text evidence="2">Belongs to the bacterial solute-binding protein 1 family.</text>
</comment>
<dbReference type="RefSeq" id="WP_284316076.1">
    <property type="nucleotide sequence ID" value="NZ_BSPC01000069.1"/>
</dbReference>
<dbReference type="NCBIfam" id="TIGR01409">
    <property type="entry name" value="TAT_signal_seq"/>
    <property type="match status" value="1"/>
</dbReference>
<dbReference type="EMBL" id="BSPC01000069">
    <property type="protein sequence ID" value="GLS23151.1"/>
    <property type="molecule type" value="Genomic_DNA"/>
</dbReference>
<dbReference type="InterPro" id="IPR050490">
    <property type="entry name" value="Bact_solute-bd_prot1"/>
</dbReference>
<dbReference type="InterPro" id="IPR006311">
    <property type="entry name" value="TAT_signal"/>
</dbReference>
<comment type="caution">
    <text evidence="7">The sequence shown here is derived from an EMBL/GenBank/DDBJ whole genome shotgun (WGS) entry which is preliminary data.</text>
</comment>
<dbReference type="InterPro" id="IPR019546">
    <property type="entry name" value="TAT_signal_bac_arc"/>
</dbReference>
<evidence type="ECO:0000256" key="2">
    <source>
        <dbReference type="ARBA" id="ARBA00008520"/>
    </source>
</evidence>
<evidence type="ECO:0000256" key="1">
    <source>
        <dbReference type="ARBA" id="ARBA00004418"/>
    </source>
</evidence>
<name>A0ABQ6CY45_9HYPH</name>
<gene>
    <name evidence="7" type="ORF">GCM10007874_61710</name>
</gene>
<evidence type="ECO:0000256" key="5">
    <source>
        <dbReference type="ARBA" id="ARBA00022764"/>
    </source>
</evidence>
<evidence type="ECO:0000313" key="8">
    <source>
        <dbReference type="Proteomes" id="UP001156882"/>
    </source>
</evidence>
<evidence type="ECO:0000313" key="7">
    <source>
        <dbReference type="EMBL" id="GLS23151.1"/>
    </source>
</evidence>
<dbReference type="InterPro" id="IPR006059">
    <property type="entry name" value="SBP"/>
</dbReference>
<dbReference type="PANTHER" id="PTHR43649:SF34">
    <property type="entry name" value="ABC TRANSPORTER PERIPLASMIC-BINDING PROTEIN YCJN-RELATED"/>
    <property type="match status" value="1"/>
</dbReference>
<reference evidence="8" key="1">
    <citation type="journal article" date="2019" name="Int. J. Syst. Evol. Microbiol.">
        <title>The Global Catalogue of Microorganisms (GCM) 10K type strain sequencing project: providing services to taxonomists for standard genome sequencing and annotation.</title>
        <authorList>
            <consortium name="The Broad Institute Genomics Platform"/>
            <consortium name="The Broad Institute Genome Sequencing Center for Infectious Disease"/>
            <person name="Wu L."/>
            <person name="Ma J."/>
        </authorList>
    </citation>
    <scope>NUCLEOTIDE SEQUENCE [LARGE SCALE GENOMIC DNA]</scope>
    <source>
        <strain evidence="8">NBRC 101365</strain>
    </source>
</reference>
<dbReference type="Gene3D" id="3.40.190.10">
    <property type="entry name" value="Periplasmic binding protein-like II"/>
    <property type="match status" value="2"/>
</dbReference>
<dbReference type="PANTHER" id="PTHR43649">
    <property type="entry name" value="ARABINOSE-BINDING PROTEIN-RELATED"/>
    <property type="match status" value="1"/>
</dbReference>
<dbReference type="SUPFAM" id="SSF53850">
    <property type="entry name" value="Periplasmic binding protein-like II"/>
    <property type="match status" value="1"/>
</dbReference>
<dbReference type="Pfam" id="PF01547">
    <property type="entry name" value="SBP_bac_1"/>
    <property type="match status" value="1"/>
</dbReference>
<evidence type="ECO:0000256" key="4">
    <source>
        <dbReference type="ARBA" id="ARBA00022729"/>
    </source>
</evidence>
<sequence length="479" mass="52742">MVTTSLVSRRSVLKTSAALAGAAALGLAPGRASAQAKTLRVLLAGDPFYYAIQGLADDFKKETGIELQIESISLEALQARLTSSFISNQPDADVISVDQMWLGQYLESKWIMPLNDLIKGDKDVNIQDYVPEVLYSMNTWRGQFGTLPVATYGQAVLYRKDYIDKAGVKIPDDGSWSWSDYLDIIKKLNGQDFDGKKMAGTVLSGQQPAPIVHMYTQLAASSGVRWFKQFPTGSAWDFAPTINTPENVEALKLFAELYKNSPPEAIGYNWFDAGMRFAKGDVGMFYWWTPYSYLCRKDGYMSGKDSVIADKIGITRLPQSPGKDQVVSIGGHSLGIPSNTSNKDGAWAFIKWATSAKTQKAMALYTKYGYQFSDFARPSLYADPDLIKIYPYLPAQIADLKRGNGKIVRPPCPVYTTLEGIYGLNLNKVLSGDSTPEGALKDTDSFFTNILTGNFLIPYKQPSYDDTLDATKALMASLA</sequence>